<protein>
    <submittedName>
        <fullName evidence="3">Uncharacterized protein</fullName>
    </submittedName>
</protein>
<dbReference type="Proteomes" id="UP000570595">
    <property type="component" value="Unassembled WGS sequence"/>
</dbReference>
<feature type="coiled-coil region" evidence="1">
    <location>
        <begin position="67"/>
        <end position="101"/>
    </location>
</feature>
<dbReference type="Gene3D" id="1.20.5.1230">
    <property type="entry name" value="Apolipoprotein A-I"/>
    <property type="match status" value="1"/>
</dbReference>
<sequence length="1395" mass="153944">MATQLPPLNAAGLPSGGAAGNFRAELGGISPKSPEGSNPEVATGGLRSHRRVRLSREPPYEDEAAGISTLRQQMAYIVERLEKQEERLEAVGERMDAQNQIDGQLLRKLQRQISMISEQARTEFTTMARQLRGASRAQVDLRTRVAAIEADSEGMADHRVEAVAQKIIVQNGLMTTVEEQGEVLAELREQMSRLSVGLLGVGGKMDSIMEKGGQGGDVPEGRVPKSSPLDAAAVTSLVSRQVAAVKEACSLEVARRYDDLLALLSSARTEIEGDVARARETAVAEATKGREEAVRLMHDDLVSLIRTLVSEQQRRSEAATTELRDKTTAQVAELRKSLAALETLSRVIAEVHGRSFDADQAKAMKGDILEKMATFEVTMLESLRGTRKEVSAAQQALSDALAREASQRAEECHSLAASFRDAIKGVAAAQVTSTREIQKQVDSMKTKMQRRSADDAERADRLSRYVDDKLGSLTSTVASNYDECCDKVQDLGERLGDISIAGKENLEQLERRLREEVEAASSAVTKSVGQTRELLASEVSRLEGMVAGLATRLDAGGEVDNKRSSEWQRQCEGRVSEVSDACRRLRDSIIEQRGALDAKIREETRKVEAQCKRAVDRAAEENRQHVADEGALREENLHRRIAGLVEEEEEKRRAMNGHLEAMEGKLDDKLAQASQGVARHLNDIRLAVDKMAKASHECVDQQVSQLLKASESRIIASCEHLMEVEKMRVDELVEGQSEKSEKRWAKKEEERWNMMCKMVQDVDDKLTLTRVNLQEDIQVSSESLGGEVEAIDKALRSVEDLVKGGNRTLQESIDRAVKALHSADAHQKRRLEATKEAIVERTRVMDEATRMLIDEVSMRLESQKDEADGKIHLLDERIQTQVTTAATKISSGISSVQRCLQSLGQAVSSSTHEISSQMARLSAESAAKAERNETDIERSRREISDKCAAIDAQLRHLISSLGARTHEQMESLHKNLYHSLEESTGSIQRDIAAINAAMEKMGKEVDDRELQLAREIERQTTFMKASMRSIGDELRGEVARLDEDITSSTKNLGEKLQAATEDLKRTAKSTEQHLLSQKVDAIKDDMDAYIKRLQDDIDNTREACEAIVGDESSRQSVALSETAGQLKRMLEDRTVMLKQKNTITKDEVQKLRENLDSMSAAVRATLEVDRERSAMEAEERYTHIEDKLLKVENTTEAFRHTIRREWESAKQGMSTTVADAVKGHVEDVNKTIASIQSELTRMTDSHRDIDLKPTKGSERISSSAREQRIGKLGEEGARRPSGNTVEAGKISGESNSELTGVHEEVHDATGEAELSNDPVEEATLETSANLETGAKSIEAGARSDGIAENAAGQLADNDWQEEGMFSSAEDLPDGGRREAPYESPGNSPMIHHDAA</sequence>
<feature type="compositionally biased region" description="Basic and acidic residues" evidence="2">
    <location>
        <begin position="1244"/>
        <end position="1258"/>
    </location>
</feature>
<evidence type="ECO:0000313" key="4">
    <source>
        <dbReference type="EMBL" id="KAF4661558.1"/>
    </source>
</evidence>
<evidence type="ECO:0000313" key="5">
    <source>
        <dbReference type="Proteomes" id="UP000570595"/>
    </source>
</evidence>
<gene>
    <name evidence="4" type="ORF">FOL46_005683</name>
    <name evidence="3" type="ORF">FOZ61_006898</name>
</gene>
<evidence type="ECO:0000256" key="1">
    <source>
        <dbReference type="SAM" id="Coils"/>
    </source>
</evidence>
<feature type="region of interest" description="Disordered" evidence="2">
    <location>
        <begin position="438"/>
        <end position="459"/>
    </location>
</feature>
<dbReference type="SUPFAM" id="SSF58113">
    <property type="entry name" value="Apolipoprotein A-I"/>
    <property type="match status" value="1"/>
</dbReference>
<dbReference type="Proteomes" id="UP000572268">
    <property type="component" value="Unassembled WGS sequence"/>
</dbReference>
<feature type="coiled-coil region" evidence="1">
    <location>
        <begin position="1083"/>
        <end position="1110"/>
    </location>
</feature>
<feature type="region of interest" description="Disordered" evidence="2">
    <location>
        <begin position="1"/>
        <end position="60"/>
    </location>
</feature>
<evidence type="ECO:0000256" key="2">
    <source>
        <dbReference type="SAM" id="MobiDB-lite"/>
    </source>
</evidence>
<evidence type="ECO:0000313" key="6">
    <source>
        <dbReference type="Proteomes" id="UP000572268"/>
    </source>
</evidence>
<evidence type="ECO:0000313" key="3">
    <source>
        <dbReference type="EMBL" id="KAF4656570.1"/>
    </source>
</evidence>
<keyword evidence="1" id="KW-0175">Coiled coil</keyword>
<proteinExistence type="predicted"/>
<feature type="compositionally biased region" description="Basic and acidic residues" evidence="2">
    <location>
        <begin position="1265"/>
        <end position="1278"/>
    </location>
</feature>
<organism evidence="3 5">
    <name type="scientific">Perkinsus olseni</name>
    <name type="common">Perkinsus atlanticus</name>
    <dbReference type="NCBI Taxonomy" id="32597"/>
    <lineage>
        <taxon>Eukaryota</taxon>
        <taxon>Sar</taxon>
        <taxon>Alveolata</taxon>
        <taxon>Perkinsozoa</taxon>
        <taxon>Perkinsea</taxon>
        <taxon>Perkinsida</taxon>
        <taxon>Perkinsidae</taxon>
        <taxon>Perkinsus</taxon>
    </lineage>
</organism>
<feature type="coiled-coil region" evidence="1">
    <location>
        <begin position="1141"/>
        <end position="1194"/>
    </location>
</feature>
<dbReference type="EMBL" id="JABANN010000348">
    <property type="protein sequence ID" value="KAF4661558.1"/>
    <property type="molecule type" value="Genomic_DNA"/>
</dbReference>
<dbReference type="OrthoDB" id="441437at2759"/>
<comment type="caution">
    <text evidence="3">The sequence shown here is derived from an EMBL/GenBank/DDBJ whole genome shotgun (WGS) entry which is preliminary data.</text>
</comment>
<accession>A0A7J6LC65</accession>
<feature type="region of interest" description="Disordered" evidence="2">
    <location>
        <begin position="1244"/>
        <end position="1395"/>
    </location>
</feature>
<feature type="compositionally biased region" description="Basic and acidic residues" evidence="2">
    <location>
        <begin position="1300"/>
        <end position="1309"/>
    </location>
</feature>
<name>A0A7J6LC65_PEROL</name>
<reference evidence="5 6" key="1">
    <citation type="submission" date="2020-04" db="EMBL/GenBank/DDBJ databases">
        <title>Perkinsus olseni comparative genomics.</title>
        <authorList>
            <person name="Bogema D.R."/>
        </authorList>
    </citation>
    <scope>NUCLEOTIDE SEQUENCE [LARGE SCALE GENOMIC DNA]</scope>
    <source>
        <strain evidence="3">ATCC PRA-179</strain>
        <strain evidence="4">ATCC PRA-31</strain>
    </source>
</reference>
<dbReference type="EMBL" id="JABAHT010000400">
    <property type="protein sequence ID" value="KAF4656570.1"/>
    <property type="molecule type" value="Genomic_DNA"/>
</dbReference>